<reference evidence="5 6" key="1">
    <citation type="submission" date="2015-09" db="EMBL/GenBank/DDBJ databases">
        <title>Genome Sequences of Mycobacterium immunogenum Isolates, Recuperated from a Chloraminated Drinking Water Distribution System Simulator Subjected to Episodes of Nitrification.</title>
        <authorList>
            <person name="Gomez-Alvarez V."/>
            <person name="Revetta R.P."/>
        </authorList>
    </citation>
    <scope>NUCLEOTIDE SEQUENCE [LARGE SCALE GENOMIC DNA]</scope>
    <source>
        <strain evidence="2 5">H008</strain>
        <strain evidence="3 6">H076</strain>
    </source>
</reference>
<reference evidence="4 7" key="2">
    <citation type="submission" date="2016-01" db="EMBL/GenBank/DDBJ databases">
        <title>Mycobacterium immunogenum strain CD11_6 genome sequencing and assembly.</title>
        <authorList>
            <person name="Kaur G."/>
            <person name="Nair G.R."/>
            <person name="Mayilraj S."/>
        </authorList>
    </citation>
    <scope>NUCLEOTIDE SEQUENCE [LARGE SCALE GENOMIC DNA]</scope>
    <source>
        <strain evidence="4 7">CD11-6</strain>
    </source>
</reference>
<name>A0A0N1CM57_9MYCO</name>
<dbReference type="KEGG" id="miz:BAB75_23585"/>
<dbReference type="EMBL" id="LJFS01000004">
    <property type="protein sequence ID" value="KPG36284.1"/>
    <property type="molecule type" value="Genomic_DNA"/>
</dbReference>
<dbReference type="Proteomes" id="UP000037962">
    <property type="component" value="Unassembled WGS sequence"/>
</dbReference>
<organism evidence="4 7">
    <name type="scientific">Mycobacteroides immunogenum</name>
    <dbReference type="NCBI Taxonomy" id="83262"/>
    <lineage>
        <taxon>Bacteria</taxon>
        <taxon>Bacillati</taxon>
        <taxon>Actinomycetota</taxon>
        <taxon>Actinomycetes</taxon>
        <taxon>Mycobacteriales</taxon>
        <taxon>Mycobacteriaceae</taxon>
        <taxon>Mycobacteroides</taxon>
    </lineage>
</organism>
<sequence>MINLSLTKIAVTAGGLALALTAGAGVASADPLQPIIDELVATTCTYDQANTALHTENPMAATYFDESPPNQEFLRIFLSSPRAKRVQLLNDGRNNPGVDTVLPIFQQMLRNCHKY</sequence>
<accession>A0A0N1CM57</accession>
<keyword evidence="1" id="KW-0732">Signal</keyword>
<evidence type="ECO:0000313" key="4">
    <source>
        <dbReference type="EMBL" id="OAT70314.1"/>
    </source>
</evidence>
<dbReference type="AlphaFoldDB" id="A0A0N1CM57"/>
<comment type="caution">
    <text evidence="4">The sequence shown here is derived from an EMBL/GenBank/DDBJ whole genome shotgun (WGS) entry which is preliminary data.</text>
</comment>
<dbReference type="GeneID" id="45766855"/>
<evidence type="ECO:0000313" key="2">
    <source>
        <dbReference type="EMBL" id="KPG10579.1"/>
    </source>
</evidence>
<protein>
    <recommendedName>
        <fullName evidence="8">Hemophore-related protein</fullName>
    </recommendedName>
</protein>
<dbReference type="OrthoDB" id="4563701at2"/>
<evidence type="ECO:0000313" key="3">
    <source>
        <dbReference type="EMBL" id="KPG36284.1"/>
    </source>
</evidence>
<dbReference type="Proteomes" id="UP000186919">
    <property type="component" value="Unassembled WGS sequence"/>
</dbReference>
<dbReference type="NCBIfam" id="TIGR04529">
    <property type="entry name" value="MTB_hemophore"/>
    <property type="match status" value="1"/>
</dbReference>
<evidence type="ECO:0000313" key="6">
    <source>
        <dbReference type="Proteomes" id="UP000037962"/>
    </source>
</evidence>
<dbReference type="InterPro" id="IPR016572">
    <property type="entry name" value="UCP010611"/>
</dbReference>
<evidence type="ECO:0000313" key="7">
    <source>
        <dbReference type="Proteomes" id="UP000186919"/>
    </source>
</evidence>
<dbReference type="GO" id="GO:0020037">
    <property type="term" value="F:heme binding"/>
    <property type="evidence" value="ECO:0007669"/>
    <property type="project" value="InterPro"/>
</dbReference>
<dbReference type="RefSeq" id="WP_043076685.1">
    <property type="nucleotide sequence ID" value="NZ_CP011530.1"/>
</dbReference>
<feature type="signal peptide" evidence="1">
    <location>
        <begin position="1"/>
        <end position="24"/>
    </location>
</feature>
<proteinExistence type="predicted"/>
<evidence type="ECO:0000256" key="1">
    <source>
        <dbReference type="SAM" id="SignalP"/>
    </source>
</evidence>
<feature type="chain" id="PRO_5044544893" description="Hemophore-related protein" evidence="1">
    <location>
        <begin position="25"/>
        <end position="115"/>
    </location>
</feature>
<dbReference type="PIRSF" id="PIRSF010611">
    <property type="entry name" value="UCP010611"/>
    <property type="match status" value="1"/>
</dbReference>
<dbReference type="InterPro" id="IPR032407">
    <property type="entry name" value="MHB"/>
</dbReference>
<dbReference type="EMBL" id="LJFO01000007">
    <property type="protein sequence ID" value="KPG10579.1"/>
    <property type="molecule type" value="Genomic_DNA"/>
</dbReference>
<dbReference type="PATRIC" id="fig|83262.10.peg.1209"/>
<evidence type="ECO:0008006" key="8">
    <source>
        <dbReference type="Google" id="ProtNLM"/>
    </source>
</evidence>
<gene>
    <name evidence="2" type="ORF">AN908_14705</name>
    <name evidence="3" type="ORF">AN912_04375</name>
    <name evidence="4" type="ORF">AWB85_02800</name>
</gene>
<evidence type="ECO:0000313" key="5">
    <source>
        <dbReference type="Proteomes" id="UP000037843"/>
    </source>
</evidence>
<dbReference type="EMBL" id="LQYE01000001">
    <property type="protein sequence ID" value="OAT70314.1"/>
    <property type="molecule type" value="Genomic_DNA"/>
</dbReference>
<keyword evidence="6" id="KW-1185">Reference proteome</keyword>
<dbReference type="Proteomes" id="UP000037843">
    <property type="component" value="Unassembled WGS sequence"/>
</dbReference>